<evidence type="ECO:0000256" key="11">
    <source>
        <dbReference type="ARBA" id="ARBA00033407"/>
    </source>
</evidence>
<comment type="similarity">
    <text evidence="4">Belongs to the acyltransferase PapA5 family.</text>
</comment>
<gene>
    <name evidence="13" type="ORF">J5X75_28005</name>
</gene>
<evidence type="ECO:0000256" key="4">
    <source>
        <dbReference type="ARBA" id="ARBA00006558"/>
    </source>
</evidence>
<evidence type="ECO:0000256" key="7">
    <source>
        <dbReference type="ARBA" id="ARBA00022679"/>
    </source>
</evidence>
<evidence type="ECO:0000256" key="2">
    <source>
        <dbReference type="ARBA" id="ARBA00000625"/>
    </source>
</evidence>
<dbReference type="InterPro" id="IPR052058">
    <property type="entry name" value="Alcohol_O-acetyltransferase"/>
</dbReference>
<dbReference type="InterPro" id="IPR031641">
    <property type="entry name" value="PapA_C"/>
</dbReference>
<comment type="caution">
    <text evidence="13">The sequence shown here is derived from an EMBL/GenBank/DDBJ whole genome shotgun (WGS) entry which is preliminary data.</text>
</comment>
<organism evidence="13 14">
    <name type="scientific">Actinoplanes flavus</name>
    <dbReference type="NCBI Taxonomy" id="2820290"/>
    <lineage>
        <taxon>Bacteria</taxon>
        <taxon>Bacillati</taxon>
        <taxon>Actinomycetota</taxon>
        <taxon>Actinomycetes</taxon>
        <taxon>Micromonosporales</taxon>
        <taxon>Micromonosporaceae</taxon>
        <taxon>Actinoplanes</taxon>
    </lineage>
</organism>
<evidence type="ECO:0000256" key="9">
    <source>
        <dbReference type="ARBA" id="ARBA00030465"/>
    </source>
</evidence>
<accession>A0ABS3URF6</accession>
<dbReference type="SUPFAM" id="SSF52777">
    <property type="entry name" value="CoA-dependent acyltransferases"/>
    <property type="match status" value="2"/>
</dbReference>
<name>A0ABS3URF6_9ACTN</name>
<comment type="catalytic activity">
    <reaction evidence="2">
        <text>2 a mycocerosyl-[mycocerosic acid synthase] + a phenolphthiocerol = a dimycocerosyl phenolphthiocerol + 2 holo-[mycocerosic acid synthase].</text>
        <dbReference type="EC" id="2.3.1.282"/>
    </reaction>
</comment>
<evidence type="ECO:0000313" key="13">
    <source>
        <dbReference type="EMBL" id="MBO3741359.1"/>
    </source>
</evidence>
<protein>
    <recommendedName>
        <fullName evidence="6">Phthiocerol/phthiodiolone dimycocerosyl transferase</fullName>
        <ecNumber evidence="5">2.3.1.282</ecNumber>
    </recommendedName>
    <alternativeName>
        <fullName evidence="11">Acyltransferase PapA5</fullName>
    </alternativeName>
    <alternativeName>
        <fullName evidence="9">Phthiocerol/phthiodiolone O-acyltransferase</fullName>
    </alternativeName>
    <alternativeName>
        <fullName evidence="10">Polyketide synthase-associated protein A5</fullName>
    </alternativeName>
</protein>
<keyword evidence="14" id="KW-1185">Reference proteome</keyword>
<keyword evidence="7" id="KW-0808">Transferase</keyword>
<comment type="catalytic activity">
    <reaction evidence="3">
        <text>2 a mycocerosyl-[mycocerosic acid synthase] + a phthiodiolone = a dimycocerosyl phthiodiolone + 2 holo-[mycocerosic acid synthase].</text>
        <dbReference type="EC" id="2.3.1.282"/>
    </reaction>
</comment>
<dbReference type="Proteomes" id="UP000679690">
    <property type="component" value="Unassembled WGS sequence"/>
</dbReference>
<dbReference type="Pfam" id="PF16911">
    <property type="entry name" value="PapA_C"/>
    <property type="match status" value="1"/>
</dbReference>
<proteinExistence type="inferred from homology"/>
<evidence type="ECO:0000313" key="14">
    <source>
        <dbReference type="Proteomes" id="UP000679690"/>
    </source>
</evidence>
<dbReference type="EMBL" id="JAGFNS010000020">
    <property type="protein sequence ID" value="MBO3741359.1"/>
    <property type="molecule type" value="Genomic_DNA"/>
</dbReference>
<keyword evidence="8" id="KW-0012">Acyltransferase</keyword>
<comment type="catalytic activity">
    <reaction evidence="1">
        <text>2 a mycocerosyl-[mycocerosic acid synthase] + a phthiocerol = a dimycocerosyl phthiocerol + 2 holo-[mycocerosic acid synthase].</text>
        <dbReference type="EC" id="2.3.1.282"/>
    </reaction>
</comment>
<dbReference type="EC" id="2.3.1.282" evidence="5"/>
<dbReference type="PANTHER" id="PTHR28037:SF1">
    <property type="entry name" value="ALCOHOL O-ACETYLTRANSFERASE 1-RELATED"/>
    <property type="match status" value="1"/>
</dbReference>
<dbReference type="Gene3D" id="3.30.559.30">
    <property type="entry name" value="Nonribosomal peptide synthetase, condensation domain"/>
    <property type="match status" value="1"/>
</dbReference>
<dbReference type="PANTHER" id="PTHR28037">
    <property type="entry name" value="ALCOHOL O-ACETYLTRANSFERASE 1-RELATED"/>
    <property type="match status" value="1"/>
</dbReference>
<dbReference type="Gene3D" id="3.30.559.10">
    <property type="entry name" value="Chloramphenicol acetyltransferase-like domain"/>
    <property type="match status" value="1"/>
</dbReference>
<evidence type="ECO:0000256" key="5">
    <source>
        <dbReference type="ARBA" id="ARBA00012866"/>
    </source>
</evidence>
<evidence type="ECO:0000256" key="1">
    <source>
        <dbReference type="ARBA" id="ARBA00000026"/>
    </source>
</evidence>
<evidence type="ECO:0000256" key="8">
    <source>
        <dbReference type="ARBA" id="ARBA00023315"/>
    </source>
</evidence>
<feature type="domain" description="Phthiocerol/phthiodiolone dimycocerosyl transferase C-terminal" evidence="12">
    <location>
        <begin position="199"/>
        <end position="366"/>
    </location>
</feature>
<sequence length="413" mass="44030">MPLDERVLTPRESMIVAAGASPAFVTVTADGPLDIDVLGHALRLLAEANPILRSEIVRTGDERYVLRVDDHTPSITVRDDGTTFADVVNTPWDAGERTAQLLVLRESRGWAIVLAVHHAVADGQLITTLLRRLVEYYTALVSGARVAVVRRDELDPPLEEVLRRMGAVPASAEPVQDTAPEEVTTLAPGSVPAAGRPSFGIRNLRLGPEATARFISAAKAHRLSVSSLVVGAMTVALRGMHDSPDPLTLALCLQVDLRSRMTPPVPPDAAMSAVGSVIINLPTPYDAGPVEVGTQVDSRMPGAVRQALRQAALLAAGKLRLSRAQEISISISNLGRLSFPSVAGDLRFGTIRSVATMPFMRVPALVVNTTNGSLNLDLIYNRAFLTDDVVHHLTQGFESRLAALARTGASSSV</sequence>
<evidence type="ECO:0000256" key="6">
    <source>
        <dbReference type="ARBA" id="ARBA00013449"/>
    </source>
</evidence>
<dbReference type="InterPro" id="IPR023213">
    <property type="entry name" value="CAT-like_dom_sf"/>
</dbReference>
<evidence type="ECO:0000259" key="12">
    <source>
        <dbReference type="Pfam" id="PF16911"/>
    </source>
</evidence>
<evidence type="ECO:0000256" key="10">
    <source>
        <dbReference type="ARBA" id="ARBA00032317"/>
    </source>
</evidence>
<dbReference type="RefSeq" id="WP_208470500.1">
    <property type="nucleotide sequence ID" value="NZ_JAGFNS010000020.1"/>
</dbReference>
<reference evidence="13 14" key="1">
    <citation type="submission" date="2021-03" db="EMBL/GenBank/DDBJ databases">
        <title>Actinoplanes flavus sp. nov., a novel actinomycete isolated from Coconut Palm rhizosphere soil.</title>
        <authorList>
            <person name="Luo X."/>
        </authorList>
    </citation>
    <scope>NUCLEOTIDE SEQUENCE [LARGE SCALE GENOMIC DNA]</scope>
    <source>
        <strain evidence="13 14">NEAU-H7</strain>
    </source>
</reference>
<evidence type="ECO:0000256" key="3">
    <source>
        <dbReference type="ARBA" id="ARBA00001907"/>
    </source>
</evidence>